<evidence type="ECO:0000313" key="7">
    <source>
        <dbReference type="EMBL" id="SER00127.1"/>
    </source>
</evidence>
<dbReference type="SUPFAM" id="SSF53649">
    <property type="entry name" value="Alkaline phosphatase-like"/>
    <property type="match status" value="1"/>
</dbReference>
<sequence>MKFILKAAALWPLAILLSLSLSAQEKPNIVFLFADDAGYADFGFQGSKTMITPNLDRMAKQGVRFQQAYVSHPTCGPSRAGILTGRHQNRFGFEENNVPGFMSAVSAADNEEMGLPLEEKTMGEYMKSIGYRTGYFGKWHQGGADRFHPLQRGFDEFFGFRGGARSYFPYEKTPAEVQNKLERNFGNFAEHEGYLTDVLGAEAADFIDRHQKEPFLVFLAFNAVHTPMDATPEDLAKFPQLKGARQQVAAMTLALDRACGVVLDKLEELGLAENTIVVFSNDNGGPTDRNASSNYPLSGTKSTYLEGGIRVPFVMRWPARLPAGTTYPQPVSTLDLLPTFYAAGGGSVEDIKDADGVDLTPFLTGEQFGRPHKTLYWKRESRAVVRDGDWKLIRYGDRPAELYYLPEDESENKDLASAHPEKVRKLYKMLFDWEMTLERPRWLLGRKYEGMDVKRSDTYRDQSKLFAEERN</sequence>
<evidence type="ECO:0000256" key="2">
    <source>
        <dbReference type="ARBA" id="ARBA00022723"/>
    </source>
</evidence>
<dbReference type="PANTHER" id="PTHR42693:SF53">
    <property type="entry name" value="ENDO-4-O-SULFATASE"/>
    <property type="match status" value="1"/>
</dbReference>
<keyword evidence="8" id="KW-1185">Reference proteome</keyword>
<dbReference type="Gene3D" id="3.40.720.10">
    <property type="entry name" value="Alkaline Phosphatase, subunit A"/>
    <property type="match status" value="1"/>
</dbReference>
<protein>
    <submittedName>
        <fullName evidence="7">Arylsulfatase A</fullName>
    </submittedName>
</protein>
<dbReference type="EMBL" id="FOFB01000021">
    <property type="protein sequence ID" value="SER00127.1"/>
    <property type="molecule type" value="Genomic_DNA"/>
</dbReference>
<proteinExistence type="inferred from homology"/>
<name>A0A1H9KMJ4_9BACT</name>
<feature type="chain" id="PRO_5011571420" evidence="5">
    <location>
        <begin position="24"/>
        <end position="471"/>
    </location>
</feature>
<dbReference type="InterPro" id="IPR017850">
    <property type="entry name" value="Alkaline_phosphatase_core_sf"/>
</dbReference>
<dbReference type="Gene3D" id="3.30.1120.10">
    <property type="match status" value="1"/>
</dbReference>
<keyword evidence="3" id="KW-0378">Hydrolase</keyword>
<dbReference type="GO" id="GO:0046872">
    <property type="term" value="F:metal ion binding"/>
    <property type="evidence" value="ECO:0007669"/>
    <property type="project" value="UniProtKB-KW"/>
</dbReference>
<reference evidence="8" key="1">
    <citation type="submission" date="2016-10" db="EMBL/GenBank/DDBJ databases">
        <authorList>
            <person name="Varghese N."/>
            <person name="Submissions S."/>
        </authorList>
    </citation>
    <scope>NUCLEOTIDE SEQUENCE [LARGE SCALE GENOMIC DNA]</scope>
    <source>
        <strain evidence="8">DSM 24740</strain>
    </source>
</reference>
<gene>
    <name evidence="7" type="ORF">SAMN05444359_12122</name>
</gene>
<dbReference type="InterPro" id="IPR000917">
    <property type="entry name" value="Sulfatase_N"/>
</dbReference>
<dbReference type="CDD" id="cd16144">
    <property type="entry name" value="ARS_like"/>
    <property type="match status" value="1"/>
</dbReference>
<dbReference type="Proteomes" id="UP000199021">
    <property type="component" value="Unassembled WGS sequence"/>
</dbReference>
<evidence type="ECO:0000256" key="4">
    <source>
        <dbReference type="ARBA" id="ARBA00022837"/>
    </source>
</evidence>
<dbReference type="OrthoDB" id="9764377at2"/>
<dbReference type="FunCoup" id="A0A1H9KMJ4">
    <property type="interactions" value="130"/>
</dbReference>
<dbReference type="Pfam" id="PF00884">
    <property type="entry name" value="Sulfatase"/>
    <property type="match status" value="1"/>
</dbReference>
<dbReference type="PROSITE" id="PS00523">
    <property type="entry name" value="SULFATASE_1"/>
    <property type="match status" value="1"/>
</dbReference>
<dbReference type="InterPro" id="IPR050738">
    <property type="entry name" value="Sulfatase"/>
</dbReference>
<feature type="domain" description="Sulfatase N-terminal" evidence="6">
    <location>
        <begin position="27"/>
        <end position="343"/>
    </location>
</feature>
<dbReference type="InterPro" id="IPR024607">
    <property type="entry name" value="Sulfatase_CS"/>
</dbReference>
<dbReference type="RefSeq" id="WP_090170901.1">
    <property type="nucleotide sequence ID" value="NZ_FOFB01000021.1"/>
</dbReference>
<evidence type="ECO:0000259" key="6">
    <source>
        <dbReference type="Pfam" id="PF00884"/>
    </source>
</evidence>
<dbReference type="GO" id="GO:0004065">
    <property type="term" value="F:arylsulfatase activity"/>
    <property type="evidence" value="ECO:0007669"/>
    <property type="project" value="TreeGrafter"/>
</dbReference>
<organism evidence="7 8">
    <name type="scientific">Neolewinella agarilytica</name>
    <dbReference type="NCBI Taxonomy" id="478744"/>
    <lineage>
        <taxon>Bacteria</taxon>
        <taxon>Pseudomonadati</taxon>
        <taxon>Bacteroidota</taxon>
        <taxon>Saprospiria</taxon>
        <taxon>Saprospirales</taxon>
        <taxon>Lewinellaceae</taxon>
        <taxon>Neolewinella</taxon>
    </lineage>
</organism>
<keyword evidence="2" id="KW-0479">Metal-binding</keyword>
<comment type="similarity">
    <text evidence="1">Belongs to the sulfatase family.</text>
</comment>
<dbReference type="PANTHER" id="PTHR42693">
    <property type="entry name" value="ARYLSULFATASE FAMILY MEMBER"/>
    <property type="match status" value="1"/>
</dbReference>
<evidence type="ECO:0000256" key="1">
    <source>
        <dbReference type="ARBA" id="ARBA00008779"/>
    </source>
</evidence>
<keyword evidence="5" id="KW-0732">Signal</keyword>
<dbReference type="AlphaFoldDB" id="A0A1H9KMJ4"/>
<dbReference type="InParanoid" id="A0A1H9KMJ4"/>
<feature type="signal peptide" evidence="5">
    <location>
        <begin position="1"/>
        <end position="23"/>
    </location>
</feature>
<keyword evidence="4" id="KW-0106">Calcium</keyword>
<accession>A0A1H9KMJ4</accession>
<evidence type="ECO:0000313" key="8">
    <source>
        <dbReference type="Proteomes" id="UP000199021"/>
    </source>
</evidence>
<evidence type="ECO:0000256" key="3">
    <source>
        <dbReference type="ARBA" id="ARBA00022801"/>
    </source>
</evidence>
<evidence type="ECO:0000256" key="5">
    <source>
        <dbReference type="SAM" id="SignalP"/>
    </source>
</evidence>
<dbReference type="STRING" id="478744.SAMN05444359_12122"/>